<keyword evidence="4" id="KW-0812">Transmembrane</keyword>
<dbReference type="SUPFAM" id="SSF48317">
    <property type="entry name" value="Acid phosphatase/Vanadium-dependent haloperoxidase"/>
    <property type="match status" value="1"/>
</dbReference>
<dbReference type="PANTHER" id="PTHR14969">
    <property type="entry name" value="SPHINGOSINE-1-PHOSPHATE PHOSPHOHYDROLASE"/>
    <property type="match status" value="1"/>
</dbReference>
<dbReference type="GO" id="GO:0050380">
    <property type="term" value="F:undecaprenyl-diphosphatase activity"/>
    <property type="evidence" value="ECO:0007669"/>
    <property type="project" value="UniProtKB-EC"/>
</dbReference>
<dbReference type="EC" id="3.6.1.27" evidence="1"/>
<dbReference type="Gene3D" id="1.20.144.10">
    <property type="entry name" value="Phosphatidic acid phosphatase type 2/haloperoxidase"/>
    <property type="match status" value="1"/>
</dbReference>
<dbReference type="InterPro" id="IPR036938">
    <property type="entry name" value="PAP2/HPO_sf"/>
</dbReference>
<proteinExistence type="predicted"/>
<dbReference type="Proteomes" id="UP000294164">
    <property type="component" value="Unassembled WGS sequence"/>
</dbReference>
<organism evidence="6 7">
    <name type="scientific">Pseudoxanthomonas winnipegensis</name>
    <dbReference type="NCBI Taxonomy" id="2480810"/>
    <lineage>
        <taxon>Bacteria</taxon>
        <taxon>Pseudomonadati</taxon>
        <taxon>Pseudomonadota</taxon>
        <taxon>Gammaproteobacteria</taxon>
        <taxon>Lysobacterales</taxon>
        <taxon>Lysobacteraceae</taxon>
        <taxon>Pseudoxanthomonas</taxon>
    </lineage>
</organism>
<reference evidence="6 7" key="1">
    <citation type="submission" date="2019-02" db="EMBL/GenBank/DDBJ databases">
        <title>WGS of Pseudoxanthomonas species novum from clinical isolates.</title>
        <authorList>
            <person name="Bernier A.-M."/>
            <person name="Bernard K."/>
            <person name="Vachon A."/>
        </authorList>
    </citation>
    <scope>NUCLEOTIDE SEQUENCE [LARGE SCALE GENOMIC DNA]</scope>
    <source>
        <strain evidence="6 7">NML130969</strain>
    </source>
</reference>
<dbReference type="Pfam" id="PF01569">
    <property type="entry name" value="PAP2"/>
    <property type="match status" value="1"/>
</dbReference>
<evidence type="ECO:0000313" key="6">
    <source>
        <dbReference type="EMBL" id="TAA41515.1"/>
    </source>
</evidence>
<dbReference type="EMBL" id="SHMG01000006">
    <property type="protein sequence ID" value="TAA41515.1"/>
    <property type="molecule type" value="Genomic_DNA"/>
</dbReference>
<evidence type="ECO:0000256" key="1">
    <source>
        <dbReference type="ARBA" id="ARBA00012374"/>
    </source>
</evidence>
<feature type="transmembrane region" description="Helical" evidence="4">
    <location>
        <begin position="271"/>
        <end position="290"/>
    </location>
</feature>
<gene>
    <name evidence="6" type="ORF">EA655_11275</name>
</gene>
<dbReference type="InterPro" id="IPR000326">
    <property type="entry name" value="PAP2/HPO"/>
</dbReference>
<feature type="transmembrane region" description="Helical" evidence="4">
    <location>
        <begin position="193"/>
        <end position="212"/>
    </location>
</feature>
<evidence type="ECO:0000259" key="5">
    <source>
        <dbReference type="SMART" id="SM00014"/>
    </source>
</evidence>
<dbReference type="OrthoDB" id="9780918at2"/>
<feature type="domain" description="Phosphatidic acid phosphatase type 2/haloperoxidase" evidence="5">
    <location>
        <begin position="121"/>
        <end position="261"/>
    </location>
</feature>
<comment type="catalytic activity">
    <reaction evidence="3">
        <text>di-trans,octa-cis-undecaprenyl diphosphate + H2O = di-trans,octa-cis-undecaprenyl phosphate + phosphate + H(+)</text>
        <dbReference type="Rhea" id="RHEA:28094"/>
        <dbReference type="ChEBI" id="CHEBI:15377"/>
        <dbReference type="ChEBI" id="CHEBI:15378"/>
        <dbReference type="ChEBI" id="CHEBI:43474"/>
        <dbReference type="ChEBI" id="CHEBI:58405"/>
        <dbReference type="ChEBI" id="CHEBI:60392"/>
        <dbReference type="EC" id="3.6.1.27"/>
    </reaction>
</comment>
<keyword evidence="4" id="KW-0472">Membrane</keyword>
<sequence length="383" mass="41048">MDNRPAIAAASVDLQDLNKRLKGFLRGTRVVPRCPRLVPDIRRFAPMAIDLNGLANTMRPSQCRPGRWQRMFEVEPNLWLQSFASPWLTALMKLVSFFGYDWVYAAAVVGLGFGWRLKPMLGVMLALLLASTGTHAVKDGMALPRPVQVDVRVQDKGHPNRQALVERGGATTMLGLPTAAAIEASRRASDPDYGFLSGHVAAATALCMSLLLWRPRKPWIWVVLIGWPVLMAVSRMYLGRHFLADVLAGAVCGAAAATLGSMIWRASSRGWLLAIAVIVAVAFVSGYPWAHAPAGQLLGVAASACVLDRLGWPEGPFETWARAARIVLAFAVYAAVKLLLERVLGDGPPVVGMLGLALATVVTFVGSVALARSLGLSGAPAEA</sequence>
<dbReference type="PANTHER" id="PTHR14969:SF13">
    <property type="entry name" value="AT30094P"/>
    <property type="match status" value="1"/>
</dbReference>
<evidence type="ECO:0000313" key="7">
    <source>
        <dbReference type="Proteomes" id="UP000294164"/>
    </source>
</evidence>
<dbReference type="AlphaFoldDB" id="A0A4Q8M4E0"/>
<feature type="transmembrane region" description="Helical" evidence="4">
    <location>
        <begin position="219"/>
        <end position="238"/>
    </location>
</feature>
<evidence type="ECO:0000256" key="4">
    <source>
        <dbReference type="SAM" id="Phobius"/>
    </source>
</evidence>
<dbReference type="RefSeq" id="WP_130534674.1">
    <property type="nucleotide sequence ID" value="NZ_SHMG01000006.1"/>
</dbReference>
<feature type="transmembrane region" description="Helical" evidence="4">
    <location>
        <begin position="244"/>
        <end position="264"/>
    </location>
</feature>
<protein>
    <recommendedName>
        <fullName evidence="1">undecaprenyl-diphosphate phosphatase</fullName>
        <ecNumber evidence="1">3.6.1.27</ecNumber>
    </recommendedName>
    <alternativeName>
        <fullName evidence="2">Undecaprenyl pyrophosphate phosphatase</fullName>
    </alternativeName>
</protein>
<accession>A0A4Q8M4E0</accession>
<evidence type="ECO:0000256" key="3">
    <source>
        <dbReference type="ARBA" id="ARBA00047594"/>
    </source>
</evidence>
<name>A0A4Q8M4E0_9GAMM</name>
<keyword evidence="4" id="KW-1133">Transmembrane helix</keyword>
<feature type="transmembrane region" description="Helical" evidence="4">
    <location>
        <begin position="87"/>
        <end position="113"/>
    </location>
</feature>
<feature type="transmembrane region" description="Helical" evidence="4">
    <location>
        <begin position="352"/>
        <end position="371"/>
    </location>
</feature>
<dbReference type="SMART" id="SM00014">
    <property type="entry name" value="acidPPc"/>
    <property type="match status" value="1"/>
</dbReference>
<evidence type="ECO:0000256" key="2">
    <source>
        <dbReference type="ARBA" id="ARBA00032707"/>
    </source>
</evidence>
<comment type="caution">
    <text evidence="6">The sequence shown here is derived from an EMBL/GenBank/DDBJ whole genome shotgun (WGS) entry which is preliminary data.</text>
</comment>